<feature type="transmembrane region" description="Helical" evidence="3">
    <location>
        <begin position="651"/>
        <end position="671"/>
    </location>
</feature>
<dbReference type="SUPFAM" id="SSF47413">
    <property type="entry name" value="lambda repressor-like DNA-binding domains"/>
    <property type="match status" value="4"/>
</dbReference>
<dbReference type="InterPro" id="IPR001387">
    <property type="entry name" value="Cro/C1-type_HTH"/>
</dbReference>
<dbReference type="GO" id="GO:0005829">
    <property type="term" value="C:cytosol"/>
    <property type="evidence" value="ECO:0007669"/>
    <property type="project" value="TreeGrafter"/>
</dbReference>
<dbReference type="GO" id="GO:0016787">
    <property type="term" value="F:hydrolase activity"/>
    <property type="evidence" value="ECO:0007669"/>
    <property type="project" value="UniProtKB-KW"/>
</dbReference>
<dbReference type="Gene3D" id="3.40.50.1000">
    <property type="entry name" value="HAD superfamily/HAD-like"/>
    <property type="match status" value="1"/>
</dbReference>
<evidence type="ECO:0000256" key="1">
    <source>
        <dbReference type="ARBA" id="ARBA00022801"/>
    </source>
</evidence>
<feature type="domain" description="Nudix hydrolase" evidence="5">
    <location>
        <begin position="1034"/>
        <end position="1177"/>
    </location>
</feature>
<dbReference type="PANTHER" id="PTHR46797">
    <property type="entry name" value="HTH-TYPE TRANSCRIPTIONAL REGULATOR"/>
    <property type="match status" value="1"/>
</dbReference>
<keyword evidence="3" id="KW-0812">Transmembrane</keyword>
<dbReference type="CDD" id="cd00093">
    <property type="entry name" value="HTH_XRE"/>
    <property type="match status" value="5"/>
</dbReference>
<dbReference type="SMART" id="SM00530">
    <property type="entry name" value="HTH_XRE"/>
    <property type="match status" value="5"/>
</dbReference>
<evidence type="ECO:0000256" key="2">
    <source>
        <dbReference type="ARBA" id="ARBA00023125"/>
    </source>
</evidence>
<dbReference type="PROSITE" id="PS00893">
    <property type="entry name" value="NUDIX_BOX"/>
    <property type="match status" value="1"/>
</dbReference>
<dbReference type="Proteomes" id="UP000230859">
    <property type="component" value="Unassembled WGS sequence"/>
</dbReference>
<dbReference type="GO" id="GO:0003677">
    <property type="term" value="F:DNA binding"/>
    <property type="evidence" value="ECO:0007669"/>
    <property type="project" value="UniProtKB-KW"/>
</dbReference>
<organism evidence="6 7">
    <name type="scientific">Candidatus Abzuiibacterium crystallinum</name>
    <dbReference type="NCBI Taxonomy" id="1974748"/>
    <lineage>
        <taxon>Bacteria</taxon>
        <taxon>Pseudomonadati</taxon>
        <taxon>Candidatus Omnitrophota</taxon>
        <taxon>Candidatus Abzuiibacterium</taxon>
    </lineage>
</organism>
<dbReference type="InterPro" id="IPR036412">
    <property type="entry name" value="HAD-like_sf"/>
</dbReference>
<feature type="transmembrane region" description="Helical" evidence="3">
    <location>
        <begin position="683"/>
        <end position="705"/>
    </location>
</feature>
<evidence type="ECO:0000259" key="5">
    <source>
        <dbReference type="PROSITE" id="PS51462"/>
    </source>
</evidence>
<reference evidence="6 7" key="1">
    <citation type="submission" date="2017-09" db="EMBL/GenBank/DDBJ databases">
        <title>Depth-based differentiation of microbial function through sediment-hosted aquifers and enrichment of novel symbionts in the deep terrestrial subsurface.</title>
        <authorList>
            <person name="Probst A.J."/>
            <person name="Ladd B."/>
            <person name="Jarett J.K."/>
            <person name="Geller-Mcgrath D.E."/>
            <person name="Sieber C.M."/>
            <person name="Emerson J.B."/>
            <person name="Anantharaman K."/>
            <person name="Thomas B.C."/>
            <person name="Malmstrom R."/>
            <person name="Stieglmeier M."/>
            <person name="Klingl A."/>
            <person name="Woyke T."/>
            <person name="Ryan C.M."/>
            <person name="Banfield J.F."/>
        </authorList>
    </citation>
    <scope>NUCLEOTIDE SEQUENCE [LARGE SCALE GENOMIC DNA]</scope>
    <source>
        <strain evidence="6">CG11_big_fil_rev_8_21_14_0_20_45_26</strain>
    </source>
</reference>
<keyword evidence="3" id="KW-1133">Transmembrane helix</keyword>
<evidence type="ECO:0000256" key="3">
    <source>
        <dbReference type="SAM" id="Phobius"/>
    </source>
</evidence>
<keyword evidence="3" id="KW-0472">Membrane</keyword>
<name>A0A2H0LN89_9BACT</name>
<dbReference type="PANTHER" id="PTHR46797:SF1">
    <property type="entry name" value="METHYLPHOSPHONATE SYNTHASE"/>
    <property type="match status" value="1"/>
</dbReference>
<dbReference type="InterPro" id="IPR050807">
    <property type="entry name" value="TransReg_Diox_bact_type"/>
</dbReference>
<gene>
    <name evidence="6" type="ORF">COV74_10200</name>
</gene>
<dbReference type="InterPro" id="IPR010982">
    <property type="entry name" value="Lambda_DNA-bd_dom_sf"/>
</dbReference>
<dbReference type="SUPFAM" id="SSF56784">
    <property type="entry name" value="HAD-like"/>
    <property type="match status" value="1"/>
</dbReference>
<dbReference type="InterPro" id="IPR000086">
    <property type="entry name" value="NUDIX_hydrolase_dom"/>
</dbReference>
<evidence type="ECO:0000313" key="7">
    <source>
        <dbReference type="Proteomes" id="UP000230859"/>
    </source>
</evidence>
<feature type="domain" description="HTH cro/C1-type" evidence="4">
    <location>
        <begin position="1779"/>
        <end position="1810"/>
    </location>
</feature>
<dbReference type="InterPro" id="IPR020084">
    <property type="entry name" value="NUDIX_hydrolase_CS"/>
</dbReference>
<dbReference type="InterPro" id="IPR015797">
    <property type="entry name" value="NUDIX_hydrolase-like_dom_sf"/>
</dbReference>
<accession>A0A2H0LN89</accession>
<evidence type="ECO:0008006" key="8">
    <source>
        <dbReference type="Google" id="ProtNLM"/>
    </source>
</evidence>
<proteinExistence type="predicted"/>
<sequence>MINQRIHLKIIAFLAVISFTVTNTIGYADIEVSFPAASEAVSHLSARLLAHSSPATIRSELRVNELAGEGKTKDQGTLFTKQVLQLAAQGKDPTSIEDDLDKQRIHWFNFRAQYPHLNQLFGHREIDGILIRATIETKQTLSQLDEEARQILQNPILTAYVTQNPLHAFYQDYLTQAFLVSQEARDAFLHFAKALEAFDKHPKAFLMSKRLRQPVAIFLASPRTRHATAQFLNHFVADAAWAHPDVEGTGKIAYGPLMRDESNQVSFFWYYLTPIFEQLRNMGRSEEQAAKLLLYFHNHFYKILQEGRIGEPMYAWGNYEWRDWLNGKETIDQFVVEKVAEAIVKYHDERETNVSPQSSSADRVAMLEGRIYDPAVIKKEKTRSMETPTVVFDLDRTLAYIKGDYPVLTLRDLEKAVFVLRDGVEAELLKLRTNGIRLVLWTSAIEDYAKAFFRQHPLIARLFDAAITRENYAEPTENELRATYGAVDFQQVRSLYETEPHVKDIDLLGYQVIVDDTPVLEALTERLPRLGQGRQLKVKPLGDFSKRAKIDLSATGWADHVLKLLHDGQGRAELRRFETDSESVFGRDAVTTADLDDVVIDWIAALPENEQDAYIKLWKNLLRDDDLIDALNEGNQNRVLVILKAHMNDNVGTYLMFYPIAMIFGLALHGVLQGAGNSPTQGWIAVVLVMGFLALSWAALEIFFAEFRQINPRIQNLRSIIMSVQTGHASRTELRAELPRVKMLFTEYENAFTAITERYPDLTYQKIKSELAQVEDIAQVILARRPHDPLNGDLYRVIPAEALHQGQRRSYANEWLIHFVPASNTVSFRLANQLLAVSSLAAHLDQLRPDVPYGAYEVVFDTLPSREQVDGWTKAEAPFFAPGFEEDLQVVLQNQIEQFFLFGDEIIPGRLTPVWLNATRFPKLQFSIAVLPAGKGFIFRVDRVIHLQAGEKKTTGINGYFQPITQHPGTRNELRAEPNESSQPKLIPRKGYFILNGGQQGHGSSSSGLLDVLTAERELTGRQASKQDVHRQGEWHQTAHIHMSDQHRRILVQERSAHESESAGKLQVAVSGHVDAGETPKQAALREAAEEIGIQLDSNRLIQMSRDLEIKRSYPIEGGLNNEFTTVFYYQAADEELEQIRTAFNLNEITRMHLIPIEEFEAQVLAENVAPAQPGSSIQTRFSRSIRYMLTEGSGIWRQISNQVGKHSELRREVNFVKNDHVDLSPDRFMFESHHRSELRSQAAQSMQTPTERELAVDLSSTKRVHFSDADSVRRNFIQFIRAKRSIAWKTSSFGQAEGYLDYDFSMFPGAGHFDKLVVHVNVDDWAGKHPKLRPLYDESFYRDRPAKPPVGSFGQLLIEFPLGIDQQWSGGRFVPTMIVRVIQSSDGFHRLNHNQRKQLFQWIDATMQILLDWASLAGVNIFVTTAPVLQKERKLRQRTPISDYEKQHHLEYPFQNSFWERLELPSTSDDSGQYSVYNFFPDITRSTRQMFPWHVFAGNPDFNPGFFRSELRSTIAETGLALTNSQLTLPSNRPTVVYPFQGSQLRDRRLAARISTQAITQGTGVSPKQYPRIEKGTKPVSAQRLKVLHDYIDQHQGQILHDRRLVARLTQNEVAQETNRLIKEKNMMGDLHATQGFISRVERGGFIRIDMLKVLHEAIDNLQGERLRERKTAARISNRVLAEAAGTSESIISLIENGKRGRYGSDALLKLHEAIDKLEGPILRERRQKARLLAKDIVIGSKYRIGFIHQFERGRARMNPKELTQLHHQIDVAQGSKLRESRLLARLSSKKLALEAGVNPNYLSDIERGAASKDPVGLAKLQETIDRLQGPILRKRRQEARLTLRDVASQSKLSASFINSVESGEKPRQTSLARLHQAVDDLQGPRLKQRRIAAELSVKHLAALAEVDPSYVYYLEAGKASKNPEDLVWLHLAVDAFLSMKTKRPLRLDWLFGWEDDLNGDPKGAVSVDLAIENEQKAILKKAYEEVITQISDPRIEDVLGLFLRGQSPDLIALALNLEPDEVIRILTDGITQIWQILNPYEKPDEIEQNFSSMIMQRTELRHLRYDAVDDTGSILKIEVPPQAIAQFRQTLADRGAHFAGQPIRRELRFQLNDQASAESAQGFIVANGFMRDFNALLVPLAEGLNHLPLIAVVTQKAEREFVEIANQFLQKRYPTLRPEQLIHIADSYQEAKHLLDQTGSRIISVIGAKDDADLKGLLLRESVISDPQDLIIIRDIEDFERRFGMTVEEQVVREGRLAYELAISA</sequence>
<dbReference type="CDD" id="cd04692">
    <property type="entry name" value="NUDIX_Hydrolase"/>
    <property type="match status" value="1"/>
</dbReference>
<dbReference type="GO" id="GO:0003700">
    <property type="term" value="F:DNA-binding transcription factor activity"/>
    <property type="evidence" value="ECO:0007669"/>
    <property type="project" value="TreeGrafter"/>
</dbReference>
<feature type="domain" description="HTH cro/C1-type" evidence="4">
    <location>
        <begin position="1668"/>
        <end position="1723"/>
    </location>
</feature>
<protein>
    <recommendedName>
        <fullName evidence="8">Nudix hydrolase domain-containing protein</fullName>
    </recommendedName>
</protein>
<evidence type="ECO:0000259" key="4">
    <source>
        <dbReference type="PROSITE" id="PS50943"/>
    </source>
</evidence>
<dbReference type="Pfam" id="PF00293">
    <property type="entry name" value="NUDIX"/>
    <property type="match status" value="1"/>
</dbReference>
<dbReference type="SUPFAM" id="SSF55811">
    <property type="entry name" value="Nudix"/>
    <property type="match status" value="1"/>
</dbReference>
<dbReference type="EMBL" id="PCVY01000076">
    <property type="protein sequence ID" value="PIQ84965.1"/>
    <property type="molecule type" value="Genomic_DNA"/>
</dbReference>
<dbReference type="PROSITE" id="PS50943">
    <property type="entry name" value="HTH_CROC1"/>
    <property type="match status" value="3"/>
</dbReference>
<keyword evidence="1" id="KW-0378">Hydrolase</keyword>
<dbReference type="Gene3D" id="1.10.260.40">
    <property type="entry name" value="lambda repressor-like DNA-binding domains"/>
    <property type="match status" value="4"/>
</dbReference>
<feature type="domain" description="HTH cro/C1-type" evidence="4">
    <location>
        <begin position="1834"/>
        <end position="1879"/>
    </location>
</feature>
<comment type="caution">
    <text evidence="6">The sequence shown here is derived from an EMBL/GenBank/DDBJ whole genome shotgun (WGS) entry which is preliminary data.</text>
</comment>
<evidence type="ECO:0000313" key="6">
    <source>
        <dbReference type="EMBL" id="PIQ84965.1"/>
    </source>
</evidence>
<keyword evidence="2" id="KW-0238">DNA-binding</keyword>
<dbReference type="PROSITE" id="PS51462">
    <property type="entry name" value="NUDIX"/>
    <property type="match status" value="1"/>
</dbReference>
<dbReference type="Gene3D" id="3.90.79.10">
    <property type="entry name" value="Nucleoside Triphosphate Pyrophosphohydrolase"/>
    <property type="match status" value="1"/>
</dbReference>
<dbReference type="InterPro" id="IPR023214">
    <property type="entry name" value="HAD_sf"/>
</dbReference>